<dbReference type="EMBL" id="HACG01012879">
    <property type="protein sequence ID" value="CEK59744.1"/>
    <property type="molecule type" value="Transcribed_RNA"/>
</dbReference>
<name>A0A0B6YU00_9EUPU</name>
<reference evidence="1" key="1">
    <citation type="submission" date="2014-12" db="EMBL/GenBank/DDBJ databases">
        <title>Insight into the proteome of Arion vulgaris.</title>
        <authorList>
            <person name="Aradska J."/>
            <person name="Bulat T."/>
            <person name="Smidak R."/>
            <person name="Sarate P."/>
            <person name="Gangsoo J."/>
            <person name="Sialana F."/>
            <person name="Bilban M."/>
            <person name="Lubec G."/>
        </authorList>
    </citation>
    <scope>NUCLEOTIDE SEQUENCE</scope>
    <source>
        <tissue evidence="1">Skin</tissue>
    </source>
</reference>
<gene>
    <name evidence="1" type="primary">ORF37299</name>
</gene>
<sequence length="54" mass="6255">AYVSLGTTQTDDDESQAFRDYRSNEKQADVTETYTIKQEITKTIKSMQTYRNSP</sequence>
<evidence type="ECO:0000313" key="1">
    <source>
        <dbReference type="EMBL" id="CEK59744.1"/>
    </source>
</evidence>
<protein>
    <submittedName>
        <fullName evidence="1">Uncharacterized protein</fullName>
    </submittedName>
</protein>
<feature type="non-terminal residue" evidence="1">
    <location>
        <position position="1"/>
    </location>
</feature>
<accession>A0A0B6YU00</accession>
<organism evidence="1">
    <name type="scientific">Arion vulgaris</name>
    <dbReference type="NCBI Taxonomy" id="1028688"/>
    <lineage>
        <taxon>Eukaryota</taxon>
        <taxon>Metazoa</taxon>
        <taxon>Spiralia</taxon>
        <taxon>Lophotrochozoa</taxon>
        <taxon>Mollusca</taxon>
        <taxon>Gastropoda</taxon>
        <taxon>Heterobranchia</taxon>
        <taxon>Euthyneura</taxon>
        <taxon>Panpulmonata</taxon>
        <taxon>Eupulmonata</taxon>
        <taxon>Stylommatophora</taxon>
        <taxon>Helicina</taxon>
        <taxon>Arionoidea</taxon>
        <taxon>Arionidae</taxon>
        <taxon>Arion</taxon>
    </lineage>
</organism>
<proteinExistence type="predicted"/>
<dbReference type="AlphaFoldDB" id="A0A0B6YU00"/>